<dbReference type="EC" id="3.6.4.13" evidence="2"/>
<feature type="domain" description="Helicase C-terminal" evidence="12">
    <location>
        <begin position="389"/>
        <end position="546"/>
    </location>
</feature>
<dbReference type="Proteomes" id="UP000253472">
    <property type="component" value="Unassembled WGS sequence"/>
</dbReference>
<evidence type="ECO:0000256" key="3">
    <source>
        <dbReference type="ARBA" id="ARBA00022741"/>
    </source>
</evidence>
<dbReference type="EMBL" id="QLNQ01000001">
    <property type="protein sequence ID" value="RCK66766.1"/>
    <property type="molecule type" value="Genomic_DNA"/>
</dbReference>
<dbReference type="GO" id="GO:0016787">
    <property type="term" value="F:hydrolase activity"/>
    <property type="evidence" value="ECO:0007669"/>
    <property type="project" value="UniProtKB-KW"/>
</dbReference>
<dbReference type="InterPro" id="IPR022192">
    <property type="entry name" value="SUV3_C"/>
</dbReference>
<dbReference type="GO" id="GO:0005524">
    <property type="term" value="F:ATP binding"/>
    <property type="evidence" value="ECO:0007669"/>
    <property type="project" value="UniProtKB-KW"/>
</dbReference>
<keyword evidence="7" id="KW-0809">Transit peptide</keyword>
<dbReference type="CDD" id="cd18805">
    <property type="entry name" value="SF2_C_suv3"/>
    <property type="match status" value="1"/>
</dbReference>
<keyword evidence="14" id="KW-1185">Reference proteome</keyword>
<evidence type="ECO:0000259" key="12">
    <source>
        <dbReference type="PROSITE" id="PS51194"/>
    </source>
</evidence>
<protein>
    <recommendedName>
        <fullName evidence="10">ATP-dependent RNA helicase SUV3, mitochondrial</fullName>
        <ecNumber evidence="2">3.6.4.13</ecNumber>
    </recommendedName>
</protein>
<comment type="caution">
    <text evidence="13">The sequence shown here is derived from an EMBL/GenBank/DDBJ whole genome shotgun (WGS) entry which is preliminary data.</text>
</comment>
<keyword evidence="6" id="KW-0067">ATP-binding</keyword>
<dbReference type="Gene3D" id="1.20.272.40">
    <property type="match status" value="1"/>
</dbReference>
<name>A0A367YLL9_9ASCO</name>
<dbReference type="PANTHER" id="PTHR12131:SF1">
    <property type="entry name" value="ATP-DEPENDENT RNA HELICASE SUPV3L1, MITOCHONDRIAL-RELATED"/>
    <property type="match status" value="1"/>
</dbReference>
<evidence type="ECO:0000256" key="10">
    <source>
        <dbReference type="ARBA" id="ARBA00071444"/>
    </source>
</evidence>
<gene>
    <name evidence="13" type="primary">SUV3_0</name>
    <name evidence="13" type="ORF">Cantr_03070</name>
</gene>
<keyword evidence="4" id="KW-0378">Hydrolase</keyword>
<evidence type="ECO:0000256" key="9">
    <source>
        <dbReference type="ARBA" id="ARBA00047984"/>
    </source>
</evidence>
<feature type="region of interest" description="Disordered" evidence="11">
    <location>
        <begin position="44"/>
        <end position="74"/>
    </location>
</feature>
<dbReference type="InterPro" id="IPR001650">
    <property type="entry name" value="Helicase_C-like"/>
</dbReference>
<evidence type="ECO:0000256" key="5">
    <source>
        <dbReference type="ARBA" id="ARBA00022806"/>
    </source>
</evidence>
<dbReference type="Gene3D" id="3.40.50.300">
    <property type="entry name" value="P-loop containing nucleotide triphosphate hydrolases"/>
    <property type="match status" value="2"/>
</dbReference>
<evidence type="ECO:0000313" key="14">
    <source>
        <dbReference type="Proteomes" id="UP000253472"/>
    </source>
</evidence>
<dbReference type="OrthoDB" id="6692397at2759"/>
<evidence type="ECO:0000313" key="13">
    <source>
        <dbReference type="EMBL" id="RCK66766.1"/>
    </source>
</evidence>
<evidence type="ECO:0000256" key="8">
    <source>
        <dbReference type="ARBA" id="ARBA00023128"/>
    </source>
</evidence>
<evidence type="ECO:0000256" key="7">
    <source>
        <dbReference type="ARBA" id="ARBA00022946"/>
    </source>
</evidence>
<dbReference type="CDD" id="cd17913">
    <property type="entry name" value="DEXQc_Suv3"/>
    <property type="match status" value="1"/>
</dbReference>
<evidence type="ECO:0000256" key="6">
    <source>
        <dbReference type="ARBA" id="ARBA00022840"/>
    </source>
</evidence>
<accession>A0A367YLL9</accession>
<organism evidence="13 14">
    <name type="scientific">Candida viswanathii</name>
    <dbReference type="NCBI Taxonomy" id="5486"/>
    <lineage>
        <taxon>Eukaryota</taxon>
        <taxon>Fungi</taxon>
        <taxon>Dikarya</taxon>
        <taxon>Ascomycota</taxon>
        <taxon>Saccharomycotina</taxon>
        <taxon>Pichiomycetes</taxon>
        <taxon>Debaryomycetaceae</taxon>
        <taxon>Candida/Lodderomyces clade</taxon>
        <taxon>Candida</taxon>
    </lineage>
</organism>
<proteinExistence type="predicted"/>
<dbReference type="GO" id="GO:0003724">
    <property type="term" value="F:RNA helicase activity"/>
    <property type="evidence" value="ECO:0007669"/>
    <property type="project" value="UniProtKB-EC"/>
</dbReference>
<keyword evidence="5 13" id="KW-0347">Helicase</keyword>
<sequence length="742" mass="84477">MYQRLIYRSLRGNATRSLVSRYAANRAASVQLLRCFSKQPVASQSATENAADNIPKKKEPRAKSETHVKDSEVHPKKYQTKCYDHFEQSIPRYCDEVGKLLHDSVVPEPYGILNAQPTEVKDDLQKQFHKTLLRMSKDDKIERDFLHVTLTIEDFINPTYPKAIQILYAIEHDTVAKGLLELYDLKDKSELVQRVLSHLMYQEFVNYKLKTGRSQGPEIDLSMPAAWFPEARKMKRKIVMHVGPTNSGKTYHSLVKLSKSKTGYYAGPLRLLAREVYEKFQKQGIGCNLITGEEIVPSIDQHGKISGLASGTIEMIPLHKKLDLCVIDEIQMVADPRRGSVWTNAVLGVMAHEIHLCGEASAVPLIKKIVEVTGDELEVKHFKRLGKLTVENRAIRIGELRKGDCLVAFSKRKIMRMKCDIEQQSNLTVGVVYGALPPEIRSQEATKFNNGEYDVLVASDAIGMGLNLKINRIVFSGISKFDGTAMSNLTVLEVRQIAGRAGRYSHENGGATEGFVTALQRQSLAYVNECMNRPVEPLPRACIWPTHEIWRDYMASLDRPGAQLSDVLRLYFETTFTTSEGVYFVSEWDTKIALLDMISRDSHLRKMSFDDQLTLCEAPVNMVTALGSRKICDTMREYLRTVVDRSCKSIFDYDFLDFDLISQRPLLTFNAATTVENIDHFEEMHKLLLVFMWLSQRYPTLFVDKESAFEMKALVEKRLSEELTNMRRLNKLEGYNAFGGRR</sequence>
<dbReference type="Pfam" id="PF22527">
    <property type="entry name" value="DEXQc_Suv3"/>
    <property type="match status" value="1"/>
</dbReference>
<evidence type="ECO:0000256" key="4">
    <source>
        <dbReference type="ARBA" id="ARBA00022801"/>
    </source>
</evidence>
<evidence type="ECO:0000256" key="11">
    <source>
        <dbReference type="SAM" id="MobiDB-lite"/>
    </source>
</evidence>
<dbReference type="FunFam" id="3.40.50.300:FF:001549">
    <property type="entry name" value="SUV3p ATP-dependent RNA helicase"/>
    <property type="match status" value="1"/>
</dbReference>
<dbReference type="Gene3D" id="1.20.58.1080">
    <property type="match status" value="1"/>
</dbReference>
<comment type="catalytic activity">
    <reaction evidence="9">
        <text>ATP + H2O = ADP + phosphate + H(+)</text>
        <dbReference type="Rhea" id="RHEA:13065"/>
        <dbReference type="ChEBI" id="CHEBI:15377"/>
        <dbReference type="ChEBI" id="CHEBI:15378"/>
        <dbReference type="ChEBI" id="CHEBI:30616"/>
        <dbReference type="ChEBI" id="CHEBI:43474"/>
        <dbReference type="ChEBI" id="CHEBI:456216"/>
        <dbReference type="EC" id="3.6.4.13"/>
    </reaction>
</comment>
<dbReference type="InterPro" id="IPR044774">
    <property type="entry name" value="Suv3_DEXQc"/>
</dbReference>
<dbReference type="InterPro" id="IPR027417">
    <property type="entry name" value="P-loop_NTPase"/>
</dbReference>
<dbReference type="InterPro" id="IPR055206">
    <property type="entry name" value="DEXQc_SUV3"/>
</dbReference>
<evidence type="ECO:0000256" key="2">
    <source>
        <dbReference type="ARBA" id="ARBA00012552"/>
    </source>
</evidence>
<reference evidence="13 14" key="1">
    <citation type="submission" date="2018-06" db="EMBL/GenBank/DDBJ databases">
        <title>Whole genome sequencing of Candida tropicalis (genome annotated by CSBL at Korea University).</title>
        <authorList>
            <person name="Ahn J."/>
        </authorList>
    </citation>
    <scope>NUCLEOTIDE SEQUENCE [LARGE SCALE GENOMIC DNA]</scope>
    <source>
        <strain evidence="13 14">ATCC 20962</strain>
    </source>
</reference>
<dbReference type="SUPFAM" id="SSF52540">
    <property type="entry name" value="P-loop containing nucleoside triphosphate hydrolases"/>
    <property type="match status" value="1"/>
</dbReference>
<feature type="compositionally biased region" description="Basic and acidic residues" evidence="11">
    <location>
        <begin position="54"/>
        <end position="74"/>
    </location>
</feature>
<dbReference type="Pfam" id="PF00271">
    <property type="entry name" value="Helicase_C"/>
    <property type="match status" value="1"/>
</dbReference>
<dbReference type="PANTHER" id="PTHR12131">
    <property type="entry name" value="ATP-DEPENDENT RNA AND DNA HELICASE"/>
    <property type="match status" value="1"/>
</dbReference>
<dbReference type="PROSITE" id="PS51194">
    <property type="entry name" value="HELICASE_CTER"/>
    <property type="match status" value="1"/>
</dbReference>
<dbReference type="STRING" id="5486.A0A367YLL9"/>
<dbReference type="FunFam" id="3.40.50.300:FF:000269">
    <property type="entry name" value="ATP-dependent RNA helicase SUPV3L1, mitochondrial"/>
    <property type="match status" value="1"/>
</dbReference>
<dbReference type="InterPro" id="IPR050699">
    <property type="entry name" value="RNA-DNA_Helicase"/>
</dbReference>
<keyword evidence="3" id="KW-0547">Nucleotide-binding</keyword>
<dbReference type="AlphaFoldDB" id="A0A367YLL9"/>
<dbReference type="GO" id="GO:0000965">
    <property type="term" value="P:mitochondrial RNA 3'-end processing"/>
    <property type="evidence" value="ECO:0007669"/>
    <property type="project" value="TreeGrafter"/>
</dbReference>
<dbReference type="SMART" id="SM00490">
    <property type="entry name" value="HELICc"/>
    <property type="match status" value="1"/>
</dbReference>
<dbReference type="GO" id="GO:0045025">
    <property type="term" value="C:mitochondrial degradosome"/>
    <property type="evidence" value="ECO:0007669"/>
    <property type="project" value="TreeGrafter"/>
</dbReference>
<comment type="subcellular location">
    <subcellularLocation>
        <location evidence="1">Mitochondrion</location>
    </subcellularLocation>
</comment>
<dbReference type="Pfam" id="PF12513">
    <property type="entry name" value="SUV3_C"/>
    <property type="match status" value="1"/>
</dbReference>
<evidence type="ECO:0000256" key="1">
    <source>
        <dbReference type="ARBA" id="ARBA00004173"/>
    </source>
</evidence>
<keyword evidence="8" id="KW-0496">Mitochondrion</keyword>